<organism evidence="1 2">
    <name type="scientific">Pseudooceanicola nitratireducens</name>
    <dbReference type="NCBI Taxonomy" id="517719"/>
    <lineage>
        <taxon>Bacteria</taxon>
        <taxon>Pseudomonadati</taxon>
        <taxon>Pseudomonadota</taxon>
        <taxon>Alphaproteobacteria</taxon>
        <taxon>Rhodobacterales</taxon>
        <taxon>Paracoccaceae</taxon>
        <taxon>Pseudooceanicola</taxon>
    </lineage>
</organism>
<accession>A0A1I1N8B5</accession>
<reference evidence="1 2" key="1">
    <citation type="submission" date="2016-10" db="EMBL/GenBank/DDBJ databases">
        <authorList>
            <person name="de Groot N.N."/>
        </authorList>
    </citation>
    <scope>NUCLEOTIDE SEQUENCE [LARGE SCALE GENOMIC DNA]</scope>
    <source>
        <strain evidence="1 2">DSM 29619</strain>
    </source>
</reference>
<keyword evidence="2" id="KW-1185">Reference proteome</keyword>
<dbReference type="EMBL" id="FOLX01000001">
    <property type="protein sequence ID" value="SFC93847.1"/>
    <property type="molecule type" value="Genomic_DNA"/>
</dbReference>
<protein>
    <submittedName>
        <fullName evidence="1">EcsC protein family protein</fullName>
    </submittedName>
</protein>
<name>A0A1I1N8B5_9RHOB</name>
<dbReference type="PANTHER" id="PTHR41260:SF1">
    <property type="entry name" value="PROTEIN ECSC"/>
    <property type="match status" value="1"/>
</dbReference>
<dbReference type="InterPro" id="IPR024787">
    <property type="entry name" value="EcsC"/>
</dbReference>
<dbReference type="AlphaFoldDB" id="A0A1I1N8B5"/>
<proteinExistence type="predicted"/>
<gene>
    <name evidence="1" type="ORF">SAMN05421762_2830</name>
</gene>
<evidence type="ECO:0000313" key="1">
    <source>
        <dbReference type="EMBL" id="SFC93847.1"/>
    </source>
</evidence>
<evidence type="ECO:0000313" key="2">
    <source>
        <dbReference type="Proteomes" id="UP000231644"/>
    </source>
</evidence>
<dbReference type="Pfam" id="PF12787">
    <property type="entry name" value="EcsC"/>
    <property type="match status" value="1"/>
</dbReference>
<dbReference type="PANTHER" id="PTHR41260">
    <property type="entry name" value="PROTEIN ECSC"/>
    <property type="match status" value="1"/>
</dbReference>
<sequence>MTKPSTSAQTILLTDDQAQTIDLGAELDLLARRYRRAGGVGLQILNIVGDSAEGLLKRLPSGVRSRLDQTTEAALTTAMQAAHGSRRYVSDQPDWVNRVVTTSMGAAGGFGGLPSALAELPVTTTILLRTIQGVAVEHGFDPESDGVQFDCIRVFASAGPLAQDDGTDLAFLTTRVAVSGTAVHGLVAKVAPRLATVLGQKLAAQTMPVLGAFAGALTNYAYTSYYQEMAHIHFRLRKLAIETDHDHADLVADLQARVAKPRLKRS</sequence>
<dbReference type="Proteomes" id="UP000231644">
    <property type="component" value="Unassembled WGS sequence"/>
</dbReference>
<dbReference type="STRING" id="517719.SAMN05421762_2830"/>